<dbReference type="OrthoDB" id="3199405at2"/>
<evidence type="ECO:0000313" key="7">
    <source>
        <dbReference type="Proteomes" id="UP000320209"/>
    </source>
</evidence>
<feature type="domain" description="Carboxylesterase type B" evidence="5">
    <location>
        <begin position="34"/>
        <end position="519"/>
    </location>
</feature>
<proteinExistence type="inferred from homology"/>
<dbReference type="InterPro" id="IPR019819">
    <property type="entry name" value="Carboxylesterase_B_CS"/>
</dbReference>
<keyword evidence="2 3" id="KW-0378">Hydrolase</keyword>
<evidence type="ECO:0000256" key="4">
    <source>
        <dbReference type="SAM" id="MobiDB-lite"/>
    </source>
</evidence>
<dbReference type="PROSITE" id="PS00941">
    <property type="entry name" value="CARBOXYLESTERASE_B_2"/>
    <property type="match status" value="1"/>
</dbReference>
<dbReference type="PANTHER" id="PTHR11559">
    <property type="entry name" value="CARBOXYLESTERASE"/>
    <property type="match status" value="1"/>
</dbReference>
<dbReference type="AlphaFoldDB" id="A0A543AAK2"/>
<feature type="chain" id="PRO_5022268906" description="Carboxylic ester hydrolase" evidence="3">
    <location>
        <begin position="23"/>
        <end position="557"/>
    </location>
</feature>
<dbReference type="InterPro" id="IPR050309">
    <property type="entry name" value="Type-B_Carboxylest/Lipase"/>
</dbReference>
<organism evidence="6 7">
    <name type="scientific">Nocardioides albertanoniae</name>
    <dbReference type="NCBI Taxonomy" id="1175486"/>
    <lineage>
        <taxon>Bacteria</taxon>
        <taxon>Bacillati</taxon>
        <taxon>Actinomycetota</taxon>
        <taxon>Actinomycetes</taxon>
        <taxon>Propionibacteriales</taxon>
        <taxon>Nocardioidaceae</taxon>
        <taxon>Nocardioides</taxon>
    </lineage>
</organism>
<comment type="similarity">
    <text evidence="1 3">Belongs to the type-B carboxylesterase/lipase family.</text>
</comment>
<evidence type="ECO:0000256" key="3">
    <source>
        <dbReference type="RuleBase" id="RU361235"/>
    </source>
</evidence>
<dbReference type="PROSITE" id="PS00122">
    <property type="entry name" value="CARBOXYLESTERASE_B_1"/>
    <property type="match status" value="1"/>
</dbReference>
<keyword evidence="7" id="KW-1185">Reference proteome</keyword>
<dbReference type="GO" id="GO:0016787">
    <property type="term" value="F:hydrolase activity"/>
    <property type="evidence" value="ECO:0007669"/>
    <property type="project" value="UniProtKB-KW"/>
</dbReference>
<evidence type="ECO:0000313" key="6">
    <source>
        <dbReference type="EMBL" id="TQL69628.1"/>
    </source>
</evidence>
<gene>
    <name evidence="6" type="ORF">FB381_3540</name>
</gene>
<feature type="signal peptide" evidence="3">
    <location>
        <begin position="1"/>
        <end position="22"/>
    </location>
</feature>
<dbReference type="InterPro" id="IPR019826">
    <property type="entry name" value="Carboxylesterase_B_AS"/>
</dbReference>
<name>A0A543AAK2_9ACTN</name>
<evidence type="ECO:0000256" key="2">
    <source>
        <dbReference type="ARBA" id="ARBA00022801"/>
    </source>
</evidence>
<dbReference type="InterPro" id="IPR029058">
    <property type="entry name" value="AB_hydrolase_fold"/>
</dbReference>
<keyword evidence="3" id="KW-0732">Signal</keyword>
<evidence type="ECO:0000256" key="1">
    <source>
        <dbReference type="ARBA" id="ARBA00005964"/>
    </source>
</evidence>
<dbReference type="InterPro" id="IPR002018">
    <property type="entry name" value="CarbesteraseB"/>
</dbReference>
<accession>A0A543AAK2</accession>
<dbReference type="EC" id="3.1.1.-" evidence="3"/>
<dbReference type="RefSeq" id="WP_141781483.1">
    <property type="nucleotide sequence ID" value="NZ_VFOV01000001.1"/>
</dbReference>
<dbReference type="Pfam" id="PF00135">
    <property type="entry name" value="COesterase"/>
    <property type="match status" value="1"/>
</dbReference>
<dbReference type="Proteomes" id="UP000320209">
    <property type="component" value="Unassembled WGS sequence"/>
</dbReference>
<evidence type="ECO:0000259" key="5">
    <source>
        <dbReference type="Pfam" id="PF00135"/>
    </source>
</evidence>
<comment type="caution">
    <text evidence="6">The sequence shown here is derived from an EMBL/GenBank/DDBJ whole genome shotgun (WGS) entry which is preliminary data.</text>
</comment>
<dbReference type="Gene3D" id="3.40.50.1820">
    <property type="entry name" value="alpha/beta hydrolase"/>
    <property type="match status" value="1"/>
</dbReference>
<protein>
    <recommendedName>
        <fullName evidence="3">Carboxylic ester hydrolase</fullName>
        <ecNumber evidence="3">3.1.1.-</ecNumber>
    </recommendedName>
</protein>
<feature type="region of interest" description="Disordered" evidence="4">
    <location>
        <begin position="20"/>
        <end position="45"/>
    </location>
</feature>
<sequence>MTRVAAGLVLLLGLLVSGPAAADPSPRHGSPVLRHTSLGPVQGLDERRGSGTYSWLGIPYAAPPVDDLRWQATRTHRPWREVRRTQEYGPGCAQPGRMFSPSPDGPHYDLDVRDGLGQAVGEEDCLTLNVFRPATKQKDLPVIVFVHGGSNVVGYSADPMYDGRTLARRANAVVVTVNYRLGVFGWFDHPGLKTGDPLTDSGDFALLDQIESLRFVQRNATAFGGNPRNVSVMGESAGAVNVWALMVSPLTTGLMHRAIPLSGGLVTTPRETAQAYAAQVGAAAVEDSGGSGEEADVLRSMPADELVRVTLRHRIDAIQQVVADGTVIPTDAYGAIAAGRYRDVPILAGNTFEEGKLFGTAIGAHRPTDYERFTMQYEFDPDAPAGLGVDDLISDAYLPVDGPGGWNEASEALTRSVFLGIIEQSMSTVVAAGNDRAFYYELGWNEEPAPFDQVYGSVHAIDLPFVFGNFGRSFYSFAFGRANESGRLDLSTKLIGSISAFIRTGDPGHARLGTRWEQWPKSMVLDATKRRAWTCAGTFGGQGGAAAADDAALACDG</sequence>
<reference evidence="6 7" key="1">
    <citation type="submission" date="2019-06" db="EMBL/GenBank/DDBJ databases">
        <title>Sequencing the genomes of 1000 actinobacteria strains.</title>
        <authorList>
            <person name="Klenk H.-P."/>
        </authorList>
    </citation>
    <scope>NUCLEOTIDE SEQUENCE [LARGE SCALE GENOMIC DNA]</scope>
    <source>
        <strain evidence="6 7">DSM 25218</strain>
    </source>
</reference>
<dbReference type="SUPFAM" id="SSF53474">
    <property type="entry name" value="alpha/beta-Hydrolases"/>
    <property type="match status" value="1"/>
</dbReference>
<dbReference type="EMBL" id="VFOV01000001">
    <property type="protein sequence ID" value="TQL69628.1"/>
    <property type="molecule type" value="Genomic_DNA"/>
</dbReference>